<feature type="transmembrane region" description="Helical" evidence="1">
    <location>
        <begin position="29"/>
        <end position="49"/>
    </location>
</feature>
<keyword evidence="1" id="KW-0812">Transmembrane</keyword>
<keyword evidence="1" id="KW-0472">Membrane</keyword>
<reference evidence="4" key="1">
    <citation type="journal article" date="2005" name="Nature">
        <title>The map-based sequence of the rice genome.</title>
        <authorList>
            <consortium name="International rice genome sequencing project (IRGSP)"/>
            <person name="Matsumoto T."/>
            <person name="Wu J."/>
            <person name="Kanamori H."/>
            <person name="Katayose Y."/>
            <person name="Fujisawa M."/>
            <person name="Namiki N."/>
            <person name="Mizuno H."/>
            <person name="Yamamoto K."/>
            <person name="Antonio B.A."/>
            <person name="Baba T."/>
            <person name="Sakata K."/>
            <person name="Nagamura Y."/>
            <person name="Aoki H."/>
            <person name="Arikawa K."/>
            <person name="Arita K."/>
            <person name="Bito T."/>
            <person name="Chiden Y."/>
            <person name="Fujitsuka N."/>
            <person name="Fukunaka R."/>
            <person name="Hamada M."/>
            <person name="Harada C."/>
            <person name="Hayashi A."/>
            <person name="Hijishita S."/>
            <person name="Honda M."/>
            <person name="Hosokawa S."/>
            <person name="Ichikawa Y."/>
            <person name="Idonuma A."/>
            <person name="Iijima M."/>
            <person name="Ikeda M."/>
            <person name="Ikeno M."/>
            <person name="Ito K."/>
            <person name="Ito S."/>
            <person name="Ito T."/>
            <person name="Ito Y."/>
            <person name="Ito Y."/>
            <person name="Iwabuchi A."/>
            <person name="Kamiya K."/>
            <person name="Karasawa W."/>
            <person name="Kurita K."/>
            <person name="Katagiri S."/>
            <person name="Kikuta A."/>
            <person name="Kobayashi H."/>
            <person name="Kobayashi N."/>
            <person name="Machita K."/>
            <person name="Maehara T."/>
            <person name="Masukawa M."/>
            <person name="Mizubayashi T."/>
            <person name="Mukai Y."/>
            <person name="Nagasaki H."/>
            <person name="Nagata Y."/>
            <person name="Naito S."/>
            <person name="Nakashima M."/>
            <person name="Nakama Y."/>
            <person name="Nakamichi Y."/>
            <person name="Nakamura M."/>
            <person name="Meguro A."/>
            <person name="Negishi M."/>
            <person name="Ohta I."/>
            <person name="Ohta T."/>
            <person name="Okamoto M."/>
            <person name="Ono N."/>
            <person name="Saji S."/>
            <person name="Sakaguchi M."/>
            <person name="Sakai K."/>
            <person name="Shibata M."/>
            <person name="Shimokawa T."/>
            <person name="Song J."/>
            <person name="Takazaki Y."/>
            <person name="Terasawa K."/>
            <person name="Tsugane M."/>
            <person name="Tsuji K."/>
            <person name="Ueda S."/>
            <person name="Waki K."/>
            <person name="Yamagata H."/>
            <person name="Yamamoto M."/>
            <person name="Yamamoto S."/>
            <person name="Yamane H."/>
            <person name="Yoshiki S."/>
            <person name="Yoshihara R."/>
            <person name="Yukawa K."/>
            <person name="Zhong H."/>
            <person name="Yano M."/>
            <person name="Yuan Q."/>
            <person name="Ouyang S."/>
            <person name="Liu J."/>
            <person name="Jones K.M."/>
            <person name="Gansberger K."/>
            <person name="Moffat K."/>
            <person name="Hill J."/>
            <person name="Bera J."/>
            <person name="Fadrosh D."/>
            <person name="Jin S."/>
            <person name="Johri S."/>
            <person name="Kim M."/>
            <person name="Overton L."/>
            <person name="Reardon M."/>
            <person name="Tsitrin T."/>
            <person name="Vuong H."/>
            <person name="Weaver B."/>
            <person name="Ciecko A."/>
            <person name="Tallon L."/>
            <person name="Jackson J."/>
            <person name="Pai G."/>
            <person name="Aken S.V."/>
            <person name="Utterback T."/>
            <person name="Reidmuller S."/>
            <person name="Feldblyum T."/>
            <person name="Hsiao J."/>
            <person name="Zismann V."/>
            <person name="Iobst S."/>
            <person name="de Vazeille A.R."/>
            <person name="Buell C.R."/>
            <person name="Ying K."/>
            <person name="Li Y."/>
            <person name="Lu T."/>
            <person name="Huang Y."/>
            <person name="Zhao Q."/>
            <person name="Feng Q."/>
            <person name="Zhang L."/>
            <person name="Zhu J."/>
            <person name="Weng Q."/>
            <person name="Mu J."/>
            <person name="Lu Y."/>
            <person name="Fan D."/>
            <person name="Liu Y."/>
            <person name="Guan J."/>
            <person name="Zhang Y."/>
            <person name="Yu S."/>
            <person name="Liu X."/>
            <person name="Zhang Y."/>
            <person name="Hong G."/>
            <person name="Han B."/>
            <person name="Choisne N."/>
            <person name="Demange N."/>
            <person name="Orjeda G."/>
            <person name="Samain S."/>
            <person name="Cattolico L."/>
            <person name="Pelletier E."/>
            <person name="Couloux A."/>
            <person name="Segurens B."/>
            <person name="Wincker P."/>
            <person name="D'Hont A."/>
            <person name="Scarpelli C."/>
            <person name="Weissenbach J."/>
            <person name="Salanoubat M."/>
            <person name="Quetier F."/>
            <person name="Yu Y."/>
            <person name="Kim H.R."/>
            <person name="Rambo T."/>
            <person name="Currie J."/>
            <person name="Collura K."/>
            <person name="Luo M."/>
            <person name="Yang T."/>
            <person name="Ammiraju J.S.S."/>
            <person name="Engler F."/>
            <person name="Soderlund C."/>
            <person name="Wing R.A."/>
            <person name="Palmer L.E."/>
            <person name="de la Bastide M."/>
            <person name="Spiegel L."/>
            <person name="Nascimento L."/>
            <person name="Zutavern T."/>
            <person name="O'Shaughnessy A."/>
            <person name="Dike S."/>
            <person name="Dedhia N."/>
            <person name="Preston R."/>
            <person name="Balija V."/>
            <person name="McCombie W.R."/>
            <person name="Chow T."/>
            <person name="Chen H."/>
            <person name="Chung M."/>
            <person name="Chen C."/>
            <person name="Shaw J."/>
            <person name="Wu H."/>
            <person name="Hsiao K."/>
            <person name="Chao Y."/>
            <person name="Chu M."/>
            <person name="Cheng C."/>
            <person name="Hour A."/>
            <person name="Lee P."/>
            <person name="Lin S."/>
            <person name="Lin Y."/>
            <person name="Liou J."/>
            <person name="Liu S."/>
            <person name="Hsing Y."/>
            <person name="Raghuvanshi S."/>
            <person name="Mohanty A."/>
            <person name="Bharti A.K."/>
            <person name="Gaur A."/>
            <person name="Gupta V."/>
            <person name="Kumar D."/>
            <person name="Ravi V."/>
            <person name="Vij S."/>
            <person name="Kapur A."/>
            <person name="Khurana P."/>
            <person name="Khurana P."/>
            <person name="Khurana J.P."/>
            <person name="Tyagi A.K."/>
            <person name="Gaikwad K."/>
            <person name="Singh A."/>
            <person name="Dalal V."/>
            <person name="Srivastava S."/>
            <person name="Dixit A."/>
            <person name="Pal A.K."/>
            <person name="Ghazi I.A."/>
            <person name="Yadav M."/>
            <person name="Pandit A."/>
            <person name="Bhargava A."/>
            <person name="Sureshbabu K."/>
            <person name="Batra K."/>
            <person name="Sharma T.R."/>
            <person name="Mohapatra T."/>
            <person name="Singh N.K."/>
            <person name="Messing J."/>
            <person name="Nelson A.B."/>
            <person name="Fuks G."/>
            <person name="Kavchok S."/>
            <person name="Keizer G."/>
            <person name="Linton E."/>
            <person name="Llaca V."/>
            <person name="Song R."/>
            <person name="Tanyolac B."/>
            <person name="Young S."/>
            <person name="Ho-Il K."/>
            <person name="Hahn J.H."/>
            <person name="Sangsakoo G."/>
            <person name="Vanavichit A."/>
            <person name="de Mattos Luiz.A.T."/>
            <person name="Zimmer P.D."/>
            <person name="Malone G."/>
            <person name="Dellagostin O."/>
            <person name="de Oliveira A.C."/>
            <person name="Bevan M."/>
            <person name="Bancroft I."/>
            <person name="Minx P."/>
            <person name="Cordum H."/>
            <person name="Wilson R."/>
            <person name="Cheng Z."/>
            <person name="Jin W."/>
            <person name="Jiang J."/>
            <person name="Leong S.A."/>
            <person name="Iwama H."/>
            <person name="Gojobori T."/>
            <person name="Itoh T."/>
            <person name="Niimura Y."/>
            <person name="Fujii Y."/>
            <person name="Habara T."/>
            <person name="Sakai H."/>
            <person name="Sato Y."/>
            <person name="Wilson G."/>
            <person name="Kumar K."/>
            <person name="McCouch S."/>
            <person name="Juretic N."/>
            <person name="Hoen D."/>
            <person name="Wright S."/>
            <person name="Bruskiewich R."/>
            <person name="Bureau T."/>
            <person name="Miyao A."/>
            <person name="Hirochika H."/>
            <person name="Nishikawa T."/>
            <person name="Kadowaki K."/>
            <person name="Sugiura M."/>
            <person name="Burr B."/>
            <person name="Sasaki T."/>
        </authorList>
    </citation>
    <scope>NUCLEOTIDE SEQUENCE [LARGE SCALE GENOMIC DNA]</scope>
    <source>
        <strain evidence="4">cv. Nipponbare</strain>
    </source>
</reference>
<accession>Q2RA10</accession>
<reference evidence="4" key="2">
    <citation type="journal article" date="2008" name="Nucleic Acids Res.">
        <title>The rice annotation project database (RAP-DB): 2008 update.</title>
        <authorList>
            <consortium name="The rice annotation project (RAP)"/>
        </authorList>
    </citation>
    <scope>GENOME REANNOTATION</scope>
    <source>
        <strain evidence="4">cv. Nipponbare</strain>
    </source>
</reference>
<evidence type="ECO:0000313" key="4">
    <source>
        <dbReference type="Proteomes" id="UP000000763"/>
    </source>
</evidence>
<dbReference type="AlphaFoldDB" id="Q2RA10"/>
<organism evidence="3 4">
    <name type="scientific">Oryza sativa subsp. japonica</name>
    <name type="common">Rice</name>
    <dbReference type="NCBI Taxonomy" id="39947"/>
    <lineage>
        <taxon>Eukaryota</taxon>
        <taxon>Viridiplantae</taxon>
        <taxon>Streptophyta</taxon>
        <taxon>Embryophyta</taxon>
        <taxon>Tracheophyta</taxon>
        <taxon>Spermatophyta</taxon>
        <taxon>Magnoliopsida</taxon>
        <taxon>Liliopsida</taxon>
        <taxon>Poales</taxon>
        <taxon>Poaceae</taxon>
        <taxon>BOP clade</taxon>
        <taxon>Oryzoideae</taxon>
        <taxon>Oryzeae</taxon>
        <taxon>Oryzinae</taxon>
        <taxon>Oryza</taxon>
        <taxon>Oryza sativa</taxon>
    </lineage>
</organism>
<dbReference type="Pfam" id="PF04195">
    <property type="entry name" value="Transposase_28"/>
    <property type="match status" value="1"/>
</dbReference>
<keyword evidence="1" id="KW-1133">Transmembrane helix</keyword>
<feature type="transmembrane region" description="Helical" evidence="1">
    <location>
        <begin position="88"/>
        <end position="108"/>
    </location>
</feature>
<proteinExistence type="predicted"/>
<dbReference type="InterPro" id="IPR007321">
    <property type="entry name" value="Transposase_28"/>
</dbReference>
<evidence type="ECO:0000259" key="2">
    <source>
        <dbReference type="Pfam" id="PF04195"/>
    </source>
</evidence>
<evidence type="ECO:0000313" key="3">
    <source>
        <dbReference type="EMBL" id="AAX95064.1"/>
    </source>
</evidence>
<dbReference type="Proteomes" id="UP000000763">
    <property type="component" value="Chromosome 11"/>
</dbReference>
<protein>
    <submittedName>
        <fullName evidence="3">Transposable element protein, putative</fullName>
    </submittedName>
</protein>
<evidence type="ECO:0000256" key="1">
    <source>
        <dbReference type="SAM" id="Phobius"/>
    </source>
</evidence>
<feature type="transmembrane region" description="Helical" evidence="1">
    <location>
        <begin position="56"/>
        <end position="76"/>
    </location>
</feature>
<name>Q2RA10_ORYSJ</name>
<feature type="domain" description="Transposase (putative) gypsy type" evidence="2">
    <location>
        <begin position="30"/>
        <end position="77"/>
    </location>
</feature>
<dbReference type="EMBL" id="AC128643">
    <property type="protein sequence ID" value="AAX95064.1"/>
    <property type="molecule type" value="Genomic_DNA"/>
</dbReference>
<sequence length="168" mass="18889">MADLNESTTDAAALKKLYTEGAIPPKQTMAWEAGEFLLLILNFYGLSLLHLNPNSFAFLTIFAHLCEAYIRVVPFLDSHLSPSATMHAYMSLLAVIVPSVLVGLVYMISISRYDVEYILEPIFMIHLVPTKYHLIPSRYHPILSKYHHGTLEVPFGTLKVLPMVLEVS</sequence>
<gene>
    <name evidence="3" type="ordered locus">LOC_Os11g06940</name>
</gene>